<evidence type="ECO:0000313" key="2">
    <source>
        <dbReference type="Proteomes" id="UP001143910"/>
    </source>
</evidence>
<dbReference type="EMBL" id="JANJQO010000206">
    <property type="protein sequence ID" value="KAJ2980342.1"/>
    <property type="molecule type" value="Genomic_DNA"/>
</dbReference>
<dbReference type="Proteomes" id="UP001143910">
    <property type="component" value="Unassembled WGS sequence"/>
</dbReference>
<gene>
    <name evidence="1" type="ORF">NQ176_g2700</name>
</gene>
<reference evidence="1" key="1">
    <citation type="submission" date="2022-08" db="EMBL/GenBank/DDBJ databases">
        <title>Genome Sequence of Lecanicillium fungicola.</title>
        <authorList>
            <person name="Buettner E."/>
        </authorList>
    </citation>
    <scope>NUCLEOTIDE SEQUENCE</scope>
    <source>
        <strain evidence="1">Babe33</strain>
    </source>
</reference>
<keyword evidence="2" id="KW-1185">Reference proteome</keyword>
<accession>A0ACC1NN65</accession>
<protein>
    <submittedName>
        <fullName evidence="1">Uncharacterized protein</fullName>
    </submittedName>
</protein>
<proteinExistence type="predicted"/>
<comment type="caution">
    <text evidence="1">The sequence shown here is derived from an EMBL/GenBank/DDBJ whole genome shotgun (WGS) entry which is preliminary data.</text>
</comment>
<name>A0ACC1NN65_9HYPO</name>
<organism evidence="1 2">
    <name type="scientific">Zarea fungicola</name>
    <dbReference type="NCBI Taxonomy" id="93591"/>
    <lineage>
        <taxon>Eukaryota</taxon>
        <taxon>Fungi</taxon>
        <taxon>Dikarya</taxon>
        <taxon>Ascomycota</taxon>
        <taxon>Pezizomycotina</taxon>
        <taxon>Sordariomycetes</taxon>
        <taxon>Hypocreomycetidae</taxon>
        <taxon>Hypocreales</taxon>
        <taxon>Cordycipitaceae</taxon>
        <taxon>Zarea</taxon>
    </lineage>
</organism>
<evidence type="ECO:0000313" key="1">
    <source>
        <dbReference type="EMBL" id="KAJ2980342.1"/>
    </source>
</evidence>
<sequence>MYKHRYFATLNPKAGNLLTLFDKKEHGKRRRLLGPSFNEDRVRNFQSNMARHTRLFLDLLGTSAHTTASDDDWLPAQNMTKWCDYLIFDLLIEFLLGFQCNMLTSTEWRSIIDDMEAASVRNAVRICTPALMIWRMDKLLFPDSVRGTRKFWNWVKHVMDVRAKRDLTDDAYSCLLRTGLPEETIRSELGLLITAGLDTTTSALAAMFFYLSRNEAVYDKVVNEIRSAFAQEDDTLRMSPPIGSCPIRAVGEGGDVVDGHFIPEGTMIGTGLYSLHHNETNFPNPDTFMPERWLVVDNDNGDGSSPVTAAGAHDKTTGCRPHVFLAGARACIGQGLALSEIQFIMARCIWRYDFRAAPGPNRQVGAGSQPRPGDQRAQGRHNPDEFQLLDRITSLKDGPVIQFRQRRR</sequence>